<dbReference type="Proteomes" id="UP000002280">
    <property type="component" value="Chromosome 1"/>
</dbReference>
<dbReference type="OMA" id="GPQPREN"/>
<reference evidence="3 4" key="1">
    <citation type="journal article" date="2007" name="Nature">
        <title>Genome of the marsupial Monodelphis domestica reveals innovation in non-coding sequences.</title>
        <authorList>
            <person name="Mikkelsen T.S."/>
            <person name="Wakefield M.J."/>
            <person name="Aken B."/>
            <person name="Amemiya C.T."/>
            <person name="Chang J.L."/>
            <person name="Duke S."/>
            <person name="Garber M."/>
            <person name="Gentles A.J."/>
            <person name="Goodstadt L."/>
            <person name="Heger A."/>
            <person name="Jurka J."/>
            <person name="Kamal M."/>
            <person name="Mauceli E."/>
            <person name="Searle S.M."/>
            <person name="Sharpe T."/>
            <person name="Baker M.L."/>
            <person name="Batzer M.A."/>
            <person name="Benos P.V."/>
            <person name="Belov K."/>
            <person name="Clamp M."/>
            <person name="Cook A."/>
            <person name="Cuff J."/>
            <person name="Das R."/>
            <person name="Davidow L."/>
            <person name="Deakin J.E."/>
            <person name="Fazzari M.J."/>
            <person name="Glass J.L."/>
            <person name="Grabherr M."/>
            <person name="Greally J.M."/>
            <person name="Gu W."/>
            <person name="Hore T.A."/>
            <person name="Huttley G.A."/>
            <person name="Kleber M."/>
            <person name="Jirtle R.L."/>
            <person name="Koina E."/>
            <person name="Lee J.T."/>
            <person name="Mahony S."/>
            <person name="Marra M.A."/>
            <person name="Miller R.D."/>
            <person name="Nicholls R.D."/>
            <person name="Oda M."/>
            <person name="Papenfuss A.T."/>
            <person name="Parra Z.E."/>
            <person name="Pollock D.D."/>
            <person name="Ray D.A."/>
            <person name="Schein J.E."/>
            <person name="Speed T.P."/>
            <person name="Thompson K."/>
            <person name="VandeBerg J.L."/>
            <person name="Wade C.M."/>
            <person name="Walker J.A."/>
            <person name="Waters P.D."/>
            <person name="Webber C."/>
            <person name="Weidman J.R."/>
            <person name="Xie X."/>
            <person name="Zody M.C."/>
            <person name="Baldwin J."/>
            <person name="Abdouelleil A."/>
            <person name="Abdulkadir J."/>
            <person name="Abebe A."/>
            <person name="Abera B."/>
            <person name="Abreu J."/>
            <person name="Acer S.C."/>
            <person name="Aftuck L."/>
            <person name="Alexander A."/>
            <person name="An P."/>
            <person name="Anderson E."/>
            <person name="Anderson S."/>
            <person name="Arachi H."/>
            <person name="Azer M."/>
            <person name="Bachantsang P."/>
            <person name="Barry A."/>
            <person name="Bayul T."/>
            <person name="Berlin A."/>
            <person name="Bessette D."/>
            <person name="Bloom T."/>
            <person name="Bloom T."/>
            <person name="Boguslavskiy L."/>
            <person name="Bonnet C."/>
            <person name="Boukhgalter B."/>
            <person name="Bourzgui I."/>
            <person name="Brown A."/>
            <person name="Cahill P."/>
            <person name="Channer S."/>
            <person name="Cheshatsang Y."/>
            <person name="Chuda L."/>
            <person name="Citroen M."/>
            <person name="Collymore A."/>
            <person name="Cooke P."/>
            <person name="Costello M."/>
            <person name="D'Aco K."/>
            <person name="Daza R."/>
            <person name="De Haan G."/>
            <person name="DeGray S."/>
            <person name="DeMaso C."/>
            <person name="Dhargay N."/>
            <person name="Dooley K."/>
            <person name="Dooley E."/>
            <person name="Doricent M."/>
            <person name="Dorje P."/>
            <person name="Dorjee K."/>
            <person name="Dupes A."/>
            <person name="Elong R."/>
            <person name="Falk J."/>
            <person name="Farina A."/>
            <person name="Faro S."/>
            <person name="Ferguson D."/>
            <person name="Fisher S."/>
            <person name="Foley C.D."/>
            <person name="Franke A."/>
            <person name="Friedrich D."/>
            <person name="Gadbois L."/>
            <person name="Gearin G."/>
            <person name="Gearin C.R."/>
            <person name="Giannoukos G."/>
            <person name="Goode T."/>
            <person name="Graham J."/>
            <person name="Grandbois E."/>
            <person name="Grewal S."/>
            <person name="Gyaltsen K."/>
            <person name="Hafez N."/>
            <person name="Hagos B."/>
            <person name="Hall J."/>
            <person name="Henson C."/>
            <person name="Hollinger A."/>
            <person name="Honan T."/>
            <person name="Huard M.D."/>
            <person name="Hughes L."/>
            <person name="Hurhula B."/>
            <person name="Husby M.E."/>
            <person name="Kamat A."/>
            <person name="Kanga B."/>
            <person name="Kashin S."/>
            <person name="Khazanovich D."/>
            <person name="Kisner P."/>
            <person name="Lance K."/>
            <person name="Lara M."/>
            <person name="Lee W."/>
            <person name="Lennon N."/>
            <person name="Letendre F."/>
            <person name="LeVine R."/>
            <person name="Lipovsky A."/>
            <person name="Liu X."/>
            <person name="Liu J."/>
            <person name="Liu S."/>
            <person name="Lokyitsang T."/>
            <person name="Lokyitsang Y."/>
            <person name="Lubonja R."/>
            <person name="Lui A."/>
            <person name="MacDonald P."/>
            <person name="Magnisalis V."/>
            <person name="Maru K."/>
            <person name="Matthews C."/>
            <person name="McCusker W."/>
            <person name="McDonough S."/>
            <person name="Mehta T."/>
            <person name="Meldrim J."/>
            <person name="Meneus L."/>
            <person name="Mihai O."/>
            <person name="Mihalev A."/>
            <person name="Mihova T."/>
            <person name="Mittelman R."/>
            <person name="Mlenga V."/>
            <person name="Montmayeur A."/>
            <person name="Mulrain L."/>
            <person name="Navidi A."/>
            <person name="Naylor J."/>
            <person name="Negash T."/>
            <person name="Nguyen T."/>
            <person name="Nguyen N."/>
            <person name="Nicol R."/>
            <person name="Norbu C."/>
            <person name="Norbu N."/>
            <person name="Novod N."/>
            <person name="O'Neill B."/>
            <person name="Osman S."/>
            <person name="Markiewicz E."/>
            <person name="Oyono O.L."/>
            <person name="Patti C."/>
            <person name="Phunkhang P."/>
            <person name="Pierre F."/>
            <person name="Priest M."/>
            <person name="Raghuraman S."/>
            <person name="Rege F."/>
            <person name="Reyes R."/>
            <person name="Rise C."/>
            <person name="Rogov P."/>
            <person name="Ross K."/>
            <person name="Ryan E."/>
            <person name="Settipalli S."/>
            <person name="Shea T."/>
            <person name="Sherpa N."/>
            <person name="Shi L."/>
            <person name="Shih D."/>
            <person name="Sparrow T."/>
            <person name="Spaulding J."/>
            <person name="Stalker J."/>
            <person name="Stange-Thomann N."/>
            <person name="Stavropoulos S."/>
            <person name="Stone C."/>
            <person name="Strader C."/>
            <person name="Tesfaye S."/>
            <person name="Thomson T."/>
            <person name="Thoulutsang Y."/>
            <person name="Thoulutsang D."/>
            <person name="Topham K."/>
            <person name="Topping I."/>
            <person name="Tsamla T."/>
            <person name="Vassiliev H."/>
            <person name="Vo A."/>
            <person name="Wangchuk T."/>
            <person name="Wangdi T."/>
            <person name="Weiand M."/>
            <person name="Wilkinson J."/>
            <person name="Wilson A."/>
            <person name="Yadav S."/>
            <person name="Young G."/>
            <person name="Yu Q."/>
            <person name="Zembek L."/>
            <person name="Zhong D."/>
            <person name="Zimmer A."/>
            <person name="Zwirko Z."/>
            <person name="Jaffe D.B."/>
            <person name="Alvarez P."/>
            <person name="Brockman W."/>
            <person name="Butler J."/>
            <person name="Chin C."/>
            <person name="Gnerre S."/>
            <person name="MacCallum I."/>
            <person name="Graves J.A."/>
            <person name="Ponting C.P."/>
            <person name="Breen M."/>
            <person name="Samollow P.B."/>
            <person name="Lander E.S."/>
            <person name="Lindblad-Toh K."/>
        </authorList>
    </citation>
    <scope>NUCLEOTIDE SEQUENCE [LARGE SCALE GENOMIC DNA]</scope>
</reference>
<evidence type="ECO:0000256" key="1">
    <source>
        <dbReference type="ARBA" id="ARBA00008839"/>
    </source>
</evidence>
<name>A0A5F8GMC3_MONDO</name>
<protein>
    <submittedName>
        <fullName evidence="3">Uncharacterized protein</fullName>
    </submittedName>
</protein>
<feature type="region of interest" description="Disordered" evidence="2">
    <location>
        <begin position="124"/>
        <end position="147"/>
    </location>
</feature>
<dbReference type="Ensembl" id="ENSMODT00000064722.1">
    <property type="protein sequence ID" value="ENSMODP00000048579.1"/>
    <property type="gene ID" value="ENSMODG00000051448.1"/>
</dbReference>
<dbReference type="AlphaFoldDB" id="A0A5F8GMC3"/>
<reference evidence="3" key="3">
    <citation type="submission" date="2025-09" db="UniProtKB">
        <authorList>
            <consortium name="Ensembl"/>
        </authorList>
    </citation>
    <scope>IDENTIFICATION</scope>
</reference>
<sequence length="147" mass="17647">ISSSSIPMCYKMDASTEMIKIKVAHQKSVSWKENRHKKYEHFRHFPLIDDNATILERRNLTQLEETNENLQEKDNDRPRNSQHQLLSQRKEMLQRYKKQKQLQKMKERRERAKRGIFKVGLYRPDPPKFLSSLPEQKMGKPEAKKVN</sequence>
<proteinExistence type="inferred from homology"/>
<dbReference type="GO" id="GO:0023052">
    <property type="term" value="P:signaling"/>
    <property type="evidence" value="ECO:0007669"/>
    <property type="project" value="InterPro"/>
</dbReference>
<reference evidence="3" key="2">
    <citation type="submission" date="2025-08" db="UniProtKB">
        <authorList>
            <consortium name="Ensembl"/>
        </authorList>
    </citation>
    <scope>IDENTIFICATION</scope>
</reference>
<feature type="region of interest" description="Disordered" evidence="2">
    <location>
        <begin position="99"/>
        <end position="118"/>
    </location>
</feature>
<accession>A0A5F8GMC3</accession>
<dbReference type="GeneTree" id="ENSGT01010000222666"/>
<feature type="compositionally biased region" description="Basic and acidic residues" evidence="2">
    <location>
        <begin position="70"/>
        <end position="79"/>
    </location>
</feature>
<organism evidence="3 4">
    <name type="scientific">Monodelphis domestica</name>
    <name type="common">Gray short-tailed opossum</name>
    <dbReference type="NCBI Taxonomy" id="13616"/>
    <lineage>
        <taxon>Eukaryota</taxon>
        <taxon>Metazoa</taxon>
        <taxon>Chordata</taxon>
        <taxon>Craniata</taxon>
        <taxon>Vertebrata</taxon>
        <taxon>Euteleostomi</taxon>
        <taxon>Mammalia</taxon>
        <taxon>Metatheria</taxon>
        <taxon>Didelphimorphia</taxon>
        <taxon>Didelphidae</taxon>
        <taxon>Monodelphis</taxon>
    </lineage>
</organism>
<comment type="similarity">
    <text evidence="1">Belongs to the SAPAP family.</text>
</comment>
<dbReference type="InParanoid" id="A0A5F8GMC3"/>
<dbReference type="STRING" id="13616.ENSMODP00000048579"/>
<evidence type="ECO:0000256" key="2">
    <source>
        <dbReference type="SAM" id="MobiDB-lite"/>
    </source>
</evidence>
<evidence type="ECO:0000313" key="4">
    <source>
        <dbReference type="Proteomes" id="UP000002280"/>
    </source>
</evidence>
<dbReference type="InterPro" id="IPR005026">
    <property type="entry name" value="SAPAP"/>
</dbReference>
<keyword evidence="4" id="KW-1185">Reference proteome</keyword>
<evidence type="ECO:0000313" key="3">
    <source>
        <dbReference type="Ensembl" id="ENSMODP00000048579.1"/>
    </source>
</evidence>
<dbReference type="PANTHER" id="PTHR12353">
    <property type="entry name" value="DISKS LARGE-ASSOCIATED PROTEIN DAP SAP90/PSD-95-ASSOCIATED PROTEIN"/>
    <property type="match status" value="1"/>
</dbReference>
<dbReference type="PANTHER" id="PTHR12353:SF1">
    <property type="entry name" value="DISKS LARGE-ASSOCIATED PROTEIN 5"/>
    <property type="match status" value="1"/>
</dbReference>
<dbReference type="Bgee" id="ENSMODG00000051448">
    <property type="expression patterns" value="Expressed in ovary and 9 other cell types or tissues"/>
</dbReference>
<feature type="region of interest" description="Disordered" evidence="2">
    <location>
        <begin position="64"/>
        <end position="93"/>
    </location>
</feature>
<feature type="compositionally biased region" description="Basic and acidic residues" evidence="2">
    <location>
        <begin position="137"/>
        <end position="147"/>
    </location>
</feature>